<accession>A0ABQ8SDU6</accession>
<proteinExistence type="predicted"/>
<keyword evidence="3" id="KW-1185">Reference proteome</keyword>
<comment type="caution">
    <text evidence="2">The sequence shown here is derived from an EMBL/GenBank/DDBJ whole genome shotgun (WGS) entry which is preliminary data.</text>
</comment>
<evidence type="ECO:0000313" key="2">
    <source>
        <dbReference type="EMBL" id="KAJ4432264.1"/>
    </source>
</evidence>
<name>A0ABQ8SDU6_PERAM</name>
<organism evidence="2 3">
    <name type="scientific">Periplaneta americana</name>
    <name type="common">American cockroach</name>
    <name type="synonym">Blatta americana</name>
    <dbReference type="NCBI Taxonomy" id="6978"/>
    <lineage>
        <taxon>Eukaryota</taxon>
        <taxon>Metazoa</taxon>
        <taxon>Ecdysozoa</taxon>
        <taxon>Arthropoda</taxon>
        <taxon>Hexapoda</taxon>
        <taxon>Insecta</taxon>
        <taxon>Pterygota</taxon>
        <taxon>Neoptera</taxon>
        <taxon>Polyneoptera</taxon>
        <taxon>Dictyoptera</taxon>
        <taxon>Blattodea</taxon>
        <taxon>Blattoidea</taxon>
        <taxon>Blattidae</taxon>
        <taxon>Blattinae</taxon>
        <taxon>Periplaneta</taxon>
    </lineage>
</organism>
<dbReference type="Proteomes" id="UP001148838">
    <property type="component" value="Unassembled WGS sequence"/>
</dbReference>
<reference evidence="2 3" key="1">
    <citation type="journal article" date="2022" name="Allergy">
        <title>Genome assembly and annotation of Periplaneta americana reveal a comprehensive cockroach allergen profile.</title>
        <authorList>
            <person name="Wang L."/>
            <person name="Xiong Q."/>
            <person name="Saelim N."/>
            <person name="Wang L."/>
            <person name="Nong W."/>
            <person name="Wan A.T."/>
            <person name="Shi M."/>
            <person name="Liu X."/>
            <person name="Cao Q."/>
            <person name="Hui J.H.L."/>
            <person name="Sookrung N."/>
            <person name="Leung T.F."/>
            <person name="Tungtrongchitr A."/>
            <person name="Tsui S.K.W."/>
        </authorList>
    </citation>
    <scope>NUCLEOTIDE SEQUENCE [LARGE SCALE GENOMIC DNA]</scope>
    <source>
        <strain evidence="2">PWHHKU_190912</strain>
    </source>
</reference>
<feature type="region of interest" description="Disordered" evidence="1">
    <location>
        <begin position="67"/>
        <end position="126"/>
    </location>
</feature>
<feature type="compositionally biased region" description="Polar residues" evidence="1">
    <location>
        <begin position="67"/>
        <end position="86"/>
    </location>
</feature>
<evidence type="ECO:0000256" key="1">
    <source>
        <dbReference type="SAM" id="MobiDB-lite"/>
    </source>
</evidence>
<sequence length="266" mass="29598">MSAGSNTESYPAFAHIGLRKNPGKNLNQVTCPNRESNPGHLVSRPDALAVTPQVWTRGYQEQQFLLSKSAQNSSKNSEVTTSNALRHNTRIRAGPRDESGGPTLSRETERLPGLSTGTHSSVGRRPPAVVDESADMGHRTLLLILCGSSLRFDIPVIRPEWRQTNTVLPAMKHSVTNGFLGGLAFTMLAALSEVRGRKSERERWKSELLRNNRHHRVRTSIAEVLKHFGWEVFEEFHCISAANSNRRAYIIAIDRVNDKAMVLDQG</sequence>
<evidence type="ECO:0000313" key="3">
    <source>
        <dbReference type="Proteomes" id="UP001148838"/>
    </source>
</evidence>
<gene>
    <name evidence="2" type="ORF">ANN_20881</name>
</gene>
<protein>
    <submittedName>
        <fullName evidence="2">Uncharacterized protein</fullName>
    </submittedName>
</protein>
<dbReference type="EMBL" id="JAJSOF020000029">
    <property type="protein sequence ID" value="KAJ4432264.1"/>
    <property type="molecule type" value="Genomic_DNA"/>
</dbReference>